<organism evidence="2 3">
    <name type="scientific">Coemansia biformis</name>
    <dbReference type="NCBI Taxonomy" id="1286918"/>
    <lineage>
        <taxon>Eukaryota</taxon>
        <taxon>Fungi</taxon>
        <taxon>Fungi incertae sedis</taxon>
        <taxon>Zoopagomycota</taxon>
        <taxon>Kickxellomycotina</taxon>
        <taxon>Kickxellomycetes</taxon>
        <taxon>Kickxellales</taxon>
        <taxon>Kickxellaceae</taxon>
        <taxon>Coemansia</taxon>
    </lineage>
</organism>
<feature type="region of interest" description="Disordered" evidence="1">
    <location>
        <begin position="1"/>
        <end position="54"/>
    </location>
</feature>
<proteinExistence type="predicted"/>
<evidence type="ECO:0000313" key="2">
    <source>
        <dbReference type="EMBL" id="KAJ1727079.1"/>
    </source>
</evidence>
<gene>
    <name evidence="2" type="ORF">LPJ61_004775</name>
</gene>
<dbReference type="Proteomes" id="UP001143981">
    <property type="component" value="Unassembled WGS sequence"/>
</dbReference>
<feature type="compositionally biased region" description="Polar residues" evidence="1">
    <location>
        <begin position="266"/>
        <end position="277"/>
    </location>
</feature>
<dbReference type="CDD" id="cd00303">
    <property type="entry name" value="retropepsin_like"/>
    <property type="match status" value="1"/>
</dbReference>
<dbReference type="OrthoDB" id="5579551at2759"/>
<feature type="region of interest" description="Disordered" evidence="1">
    <location>
        <begin position="108"/>
        <end position="131"/>
    </location>
</feature>
<dbReference type="InterPro" id="IPR021109">
    <property type="entry name" value="Peptidase_aspartic_dom_sf"/>
</dbReference>
<dbReference type="EMBL" id="JANBOI010001234">
    <property type="protein sequence ID" value="KAJ1727079.1"/>
    <property type="molecule type" value="Genomic_DNA"/>
</dbReference>
<name>A0A9W7Y8M5_9FUNG</name>
<dbReference type="Gene3D" id="2.40.70.10">
    <property type="entry name" value="Acid Proteases"/>
    <property type="match status" value="1"/>
</dbReference>
<accession>A0A9W7Y8M5</accession>
<comment type="caution">
    <text evidence="2">The sequence shown here is derived from an EMBL/GenBank/DDBJ whole genome shotgun (WGS) entry which is preliminary data.</text>
</comment>
<feature type="compositionally biased region" description="Low complexity" evidence="1">
    <location>
        <begin position="169"/>
        <end position="195"/>
    </location>
</feature>
<dbReference type="AlphaFoldDB" id="A0A9W7Y8M5"/>
<protein>
    <submittedName>
        <fullName evidence="2">Uncharacterized protein</fullName>
    </submittedName>
</protein>
<feature type="compositionally biased region" description="Low complexity" evidence="1">
    <location>
        <begin position="16"/>
        <end position="28"/>
    </location>
</feature>
<keyword evidence="3" id="KW-1185">Reference proteome</keyword>
<feature type="region of interest" description="Disordered" evidence="1">
    <location>
        <begin position="337"/>
        <end position="365"/>
    </location>
</feature>
<evidence type="ECO:0000256" key="1">
    <source>
        <dbReference type="SAM" id="MobiDB-lite"/>
    </source>
</evidence>
<reference evidence="2" key="1">
    <citation type="submission" date="2022-07" db="EMBL/GenBank/DDBJ databases">
        <title>Phylogenomic reconstructions and comparative analyses of Kickxellomycotina fungi.</title>
        <authorList>
            <person name="Reynolds N.K."/>
            <person name="Stajich J.E."/>
            <person name="Barry K."/>
            <person name="Grigoriev I.V."/>
            <person name="Crous P."/>
            <person name="Smith M.E."/>
        </authorList>
    </citation>
    <scope>NUCLEOTIDE SEQUENCE</scope>
    <source>
        <strain evidence="2">BCRC 34381</strain>
    </source>
</reference>
<sequence length="500" mass="53405">MKVPFFRPRAKDHDATSTSTASSKTQQQESPPQHPAALAASDTMAGLGEPRPSQLGEMQALLSQIGGFQGEVRRLFPENMALDRMLGELRDECQRRVDYMARVSAQHAWMGPQQQQQQQQSSLGPQQQPSLATLSTAEVPGTPKHAAPSRRHLFAALTGSAQAKTANLSASTTTVSNTDDSSGSSSSGSSSGNESIGHRYERAQRTAPTRVRHSVDPQTAAATYRELRGPDRRRKTAPQSVLLASMPADRPQSASGARSPSHAAMSPSTHPRTSMAISSPDPPRLPRLRTSSIDALPRPQSLAVDPQDASAASSLDMPRLSLIGSPRASIMAARPLNSAGDVKQRPVNSAGDAKQRPQHMPAAASRSTNDYLVKLRVAGTRIEAAVSPSLQTSLISMQLATTMGMPITRMPTNTRVWSSGGKSWQVVGQVAGLPFACGNMTFTHNFKVVNGSAAANDLIRDVVLGNDFCVGNKGRIKDNRLHLENLCMPVSVPVRQVIAS</sequence>
<evidence type="ECO:0000313" key="3">
    <source>
        <dbReference type="Proteomes" id="UP001143981"/>
    </source>
</evidence>
<feature type="region of interest" description="Disordered" evidence="1">
    <location>
        <begin position="163"/>
        <end position="314"/>
    </location>
</feature>
<feature type="compositionally biased region" description="Low complexity" evidence="1">
    <location>
        <begin position="111"/>
        <end position="131"/>
    </location>
</feature>